<evidence type="ECO:0000313" key="1">
    <source>
        <dbReference type="EMBL" id="KZS03577.1"/>
    </source>
</evidence>
<accession>A0A0N8DDA7</accession>
<name>A0A0N8DDA7_9CRUS</name>
<evidence type="ECO:0000313" key="2">
    <source>
        <dbReference type="Proteomes" id="UP000076858"/>
    </source>
</evidence>
<dbReference type="Proteomes" id="UP000076858">
    <property type="component" value="Unassembled WGS sequence"/>
</dbReference>
<dbReference type="AlphaFoldDB" id="A0A0N8DDA7"/>
<proteinExistence type="predicted"/>
<dbReference type="EMBL" id="LRGB01003257">
    <property type="protein sequence ID" value="KZS03577.1"/>
    <property type="molecule type" value="Genomic_DNA"/>
</dbReference>
<sequence length="282" mass="31033">MKIFGNWLGFLAVATGAAHLIFAIDSNSIDSDKSKSDGDTTTKNPEKGRASYVWEKRISPPYPYQHQYHHYKSIVTPAQHSNTYPGVDYLKSNFHPTVSSRIANIAVTDDQQLERHGHPKKTYGYSGGGGGGGGHYYPAQPLPYYPPTKGHSLSFGSFGFFKPLFLILILPFFLILFFTTIVYVVQVVAASSSSTTAALSQQQQQQQDSNNNNNNANNNNDNNNNAIILSSGTGTFVITINATGRDNDDEQLSMFKNAASLFNWHNSFRALPPMLNETSLLA</sequence>
<protein>
    <submittedName>
        <fullName evidence="1">Uncharacterized protein</fullName>
    </submittedName>
</protein>
<keyword evidence="2" id="KW-1185">Reference proteome</keyword>
<dbReference type="OrthoDB" id="6373944at2759"/>
<comment type="caution">
    <text evidence="1">The sequence shown here is derived from an EMBL/GenBank/DDBJ whole genome shotgun (WGS) entry which is preliminary data.</text>
</comment>
<organism evidence="1 2">
    <name type="scientific">Daphnia magna</name>
    <dbReference type="NCBI Taxonomy" id="35525"/>
    <lineage>
        <taxon>Eukaryota</taxon>
        <taxon>Metazoa</taxon>
        <taxon>Ecdysozoa</taxon>
        <taxon>Arthropoda</taxon>
        <taxon>Crustacea</taxon>
        <taxon>Branchiopoda</taxon>
        <taxon>Diplostraca</taxon>
        <taxon>Cladocera</taxon>
        <taxon>Anomopoda</taxon>
        <taxon>Daphniidae</taxon>
        <taxon>Daphnia</taxon>
    </lineage>
</organism>
<reference evidence="1 2" key="1">
    <citation type="submission" date="2016-03" db="EMBL/GenBank/DDBJ databases">
        <title>EvidentialGene: Evidence-directed Construction of Genes on Genomes.</title>
        <authorList>
            <person name="Gilbert D.G."/>
            <person name="Choi J.-H."/>
            <person name="Mockaitis K."/>
            <person name="Colbourne J."/>
            <person name="Pfrender M."/>
        </authorList>
    </citation>
    <scope>NUCLEOTIDE SEQUENCE [LARGE SCALE GENOMIC DNA]</scope>
    <source>
        <strain evidence="1 2">Xinb3</strain>
        <tissue evidence="1">Complete organism</tissue>
    </source>
</reference>
<gene>
    <name evidence="1" type="ORF">APZ42_033786</name>
</gene>